<evidence type="ECO:0000256" key="2">
    <source>
        <dbReference type="SAM" id="Phobius"/>
    </source>
</evidence>
<feature type="compositionally biased region" description="Basic and acidic residues" evidence="1">
    <location>
        <begin position="15"/>
        <end position="61"/>
    </location>
</feature>
<keyword evidence="2" id="KW-1133">Transmembrane helix</keyword>
<evidence type="ECO:0000313" key="3">
    <source>
        <dbReference type="EMBL" id="RGB65012.1"/>
    </source>
</evidence>
<feature type="non-terminal residue" evidence="3">
    <location>
        <position position="371"/>
    </location>
</feature>
<dbReference type="NCBIfam" id="NF045974">
    <property type="entry name" value="conju_CD1108"/>
    <property type="match status" value="1"/>
</dbReference>
<sequence length="371" mass="41516">MRQEDEAGGPQDTGKAQEPEGSAEKAGSKKDKYQKAQAKAEHAGGKLGKAREKLDKTEAKRAAKKPPGLAKKAVRGVRTEAWFYVHNKIHEVEHENVGVEGAHKSELAAEAGTRKLTRYAKRRWQEHPARKVAKWERKDIKARANVDFQKMASEHPELTSNPLSRVQQKWKLKRRYSKEAKAAAKQGAKAAKKTAAASGTATRRAAQFVTRHPVAVLVLLLLLLLCFLVSAVSSIFPTLGSGLANALSGTSYASEDTDLLGVDEDYTALENELAQTVANIESTHPGYDEYRYSVDEIGHNPYELASYLSAKYHVYFREQVQDELREIFEAQYELTLTEEVEIRYRTETSTDPETGETTTEEVPYEYYILNV</sequence>
<dbReference type="AlphaFoldDB" id="A0A3E2SSM8"/>
<evidence type="ECO:0000313" key="4">
    <source>
        <dbReference type="Proteomes" id="UP000261140"/>
    </source>
</evidence>
<feature type="transmembrane region" description="Helical" evidence="2">
    <location>
        <begin position="214"/>
        <end position="236"/>
    </location>
</feature>
<organism evidence="3 4">
    <name type="scientific">Faecalibacterium prausnitzii</name>
    <dbReference type="NCBI Taxonomy" id="853"/>
    <lineage>
        <taxon>Bacteria</taxon>
        <taxon>Bacillati</taxon>
        <taxon>Bacillota</taxon>
        <taxon>Clostridia</taxon>
        <taxon>Eubacteriales</taxon>
        <taxon>Oscillospiraceae</taxon>
        <taxon>Faecalibacterium</taxon>
    </lineage>
</organism>
<proteinExistence type="predicted"/>
<dbReference type="RefSeq" id="WP_347474915.1">
    <property type="nucleotide sequence ID" value="NZ_QVEQ01000050.1"/>
</dbReference>
<feature type="region of interest" description="Disordered" evidence="1">
    <location>
        <begin position="1"/>
        <end position="72"/>
    </location>
</feature>
<dbReference type="Proteomes" id="UP000261140">
    <property type="component" value="Unassembled WGS sequence"/>
</dbReference>
<reference evidence="3 4" key="1">
    <citation type="submission" date="2018-08" db="EMBL/GenBank/DDBJ databases">
        <title>A genome reference for cultivated species of the human gut microbiota.</title>
        <authorList>
            <person name="Zou Y."/>
            <person name="Xue W."/>
            <person name="Luo G."/>
        </authorList>
    </citation>
    <scope>NUCLEOTIDE SEQUENCE [LARGE SCALE GENOMIC DNA]</scope>
    <source>
        <strain evidence="3 4">AF36-11AT</strain>
    </source>
</reference>
<keyword evidence="2" id="KW-0812">Transmembrane</keyword>
<protein>
    <submittedName>
        <fullName evidence="3">NlpC/P60 family protein</fullName>
    </submittedName>
</protein>
<dbReference type="EMBL" id="QVEQ01000050">
    <property type="protein sequence ID" value="RGB65012.1"/>
    <property type="molecule type" value="Genomic_DNA"/>
</dbReference>
<gene>
    <name evidence="3" type="ORF">DWZ89_14705</name>
</gene>
<accession>A0A3E2SSM8</accession>
<comment type="caution">
    <text evidence="3">The sequence shown here is derived from an EMBL/GenBank/DDBJ whole genome shotgun (WGS) entry which is preliminary data.</text>
</comment>
<keyword evidence="2" id="KW-0472">Membrane</keyword>
<evidence type="ECO:0000256" key="1">
    <source>
        <dbReference type="SAM" id="MobiDB-lite"/>
    </source>
</evidence>
<name>A0A3E2SSM8_9FIRM</name>